<dbReference type="InterPro" id="IPR052165">
    <property type="entry name" value="Membrane_assoc_protease"/>
</dbReference>
<reference evidence="9 10" key="1">
    <citation type="journal article" date="2016" name="Front. Microbiol.">
        <title>Microevolution Analysis of Bacillus coahuilensis Unveils Differences in Phosphorus Acquisition Strategies and Their Regulation.</title>
        <authorList>
            <person name="Gomez-Lunar Z."/>
            <person name="Hernandez-Gonzalez I."/>
            <person name="Rodriguez-Torres M.D."/>
            <person name="Souza V."/>
            <person name="Olmedo-Alvarez G."/>
        </authorList>
    </citation>
    <scope>NUCLEOTIDE SEQUENCE [LARGE SCALE GENOMIC DNA]</scope>
    <source>
        <strain evidence="10">p1.1.43</strain>
    </source>
</reference>
<dbReference type="Gene3D" id="3.90.226.10">
    <property type="entry name" value="2-enoyl-CoA Hydratase, Chain A, domain 1"/>
    <property type="match status" value="1"/>
</dbReference>
<comment type="subcellular location">
    <subcellularLocation>
        <location evidence="1">Membrane</location>
        <topology evidence="1">Multi-pass membrane protein</topology>
    </subcellularLocation>
</comment>
<feature type="transmembrane region" description="Helical" evidence="5">
    <location>
        <begin position="242"/>
        <end position="263"/>
    </location>
</feature>
<dbReference type="PANTHER" id="PTHR33507">
    <property type="entry name" value="INNER MEMBRANE PROTEIN YBBJ"/>
    <property type="match status" value="1"/>
</dbReference>
<keyword evidence="4 5" id="KW-0472">Membrane</keyword>
<evidence type="ECO:0000256" key="5">
    <source>
        <dbReference type="SAM" id="Phobius"/>
    </source>
</evidence>
<dbReference type="Proteomes" id="UP000074108">
    <property type="component" value="Unassembled WGS sequence"/>
</dbReference>
<dbReference type="RefSeq" id="WP_059351313.1">
    <property type="nucleotide sequence ID" value="NZ_LDYG01000031.1"/>
</dbReference>
<sequence length="428" mass="45934">MIVPSLPIFAKEDSVYVIPIENEVEKGLYQFLKRGIEEAEEAGAKAIIFDIDTPGGRVNAATDISELLSSTELTKIAYVNPDAISAGAYIALHADEIYFNPNGKMGAAAIIDQTGNTADKKAVSYWLTAMEAAAETGNRDPLYALAMADESVDLPEYRAPEGELLTLNATSAQEVGYSEGTFSSLEELLEFKQLDSAEIVQLNTTFAEELARFITNPLVVSILLSVASLGFIVELYSPGLGIPGAMALTSIVLFFYGHLVAGLAGYESLILFGIGIILIVLEFFVPGGIAGILGILAVIGSILLAGGNIVQMSISILIAMLVAVIGIIILVKVFGKRMNLFNKIILRDSTNTESGYVSSVTRRELIGRTGTTLTPLRPSGSMTIDEERIDVVSEGGYVAQGKLVRVIKTEGSRVIVREHHNQLLKEEK</sequence>
<dbReference type="InterPro" id="IPR056739">
    <property type="entry name" value="NfeD_membrane"/>
</dbReference>
<evidence type="ECO:0000256" key="4">
    <source>
        <dbReference type="ARBA" id="ARBA00023136"/>
    </source>
</evidence>
<protein>
    <submittedName>
        <fullName evidence="9">Membrane protein</fullName>
    </submittedName>
</protein>
<dbReference type="STRING" id="1150625.Q75_10245"/>
<feature type="transmembrane region" description="Helical" evidence="5">
    <location>
        <begin position="218"/>
        <end position="236"/>
    </location>
</feature>
<evidence type="ECO:0000256" key="3">
    <source>
        <dbReference type="ARBA" id="ARBA00022989"/>
    </source>
</evidence>
<proteinExistence type="predicted"/>
<feature type="domain" description="NfeD1b N-terminal" evidence="8">
    <location>
        <begin position="15"/>
        <end position="201"/>
    </location>
</feature>
<dbReference type="PANTHER" id="PTHR33507:SF3">
    <property type="entry name" value="INNER MEMBRANE PROTEIN YBBJ"/>
    <property type="match status" value="1"/>
</dbReference>
<name>A0A147K7M2_9BACI</name>
<dbReference type="Pfam" id="PF25145">
    <property type="entry name" value="NfeD1b_N"/>
    <property type="match status" value="1"/>
</dbReference>
<keyword evidence="3 5" id="KW-1133">Transmembrane helix</keyword>
<dbReference type="EMBL" id="LDYG01000031">
    <property type="protein sequence ID" value="KUP06069.1"/>
    <property type="molecule type" value="Genomic_DNA"/>
</dbReference>
<keyword evidence="2 5" id="KW-0812">Transmembrane</keyword>
<dbReference type="Pfam" id="PF24961">
    <property type="entry name" value="NfeD_membrane"/>
    <property type="match status" value="1"/>
</dbReference>
<dbReference type="InterPro" id="IPR012340">
    <property type="entry name" value="NA-bd_OB-fold"/>
</dbReference>
<feature type="domain" description="NfeD-like C-terminal" evidence="6">
    <location>
        <begin position="364"/>
        <end position="417"/>
    </location>
</feature>
<evidence type="ECO:0000313" key="10">
    <source>
        <dbReference type="Proteomes" id="UP000074108"/>
    </source>
</evidence>
<dbReference type="Pfam" id="PF01957">
    <property type="entry name" value="NfeD"/>
    <property type="match status" value="1"/>
</dbReference>
<dbReference type="GO" id="GO:0005886">
    <property type="term" value="C:plasma membrane"/>
    <property type="evidence" value="ECO:0007669"/>
    <property type="project" value="TreeGrafter"/>
</dbReference>
<evidence type="ECO:0000259" key="8">
    <source>
        <dbReference type="Pfam" id="PF25145"/>
    </source>
</evidence>
<dbReference type="InterPro" id="IPR056738">
    <property type="entry name" value="NfeD1b_N"/>
</dbReference>
<feature type="domain" description="NfeD integral membrane" evidence="7">
    <location>
        <begin position="219"/>
        <end position="332"/>
    </location>
</feature>
<feature type="transmembrane region" description="Helical" evidence="5">
    <location>
        <begin position="309"/>
        <end position="334"/>
    </location>
</feature>
<keyword evidence="10" id="KW-1185">Reference proteome</keyword>
<evidence type="ECO:0000259" key="7">
    <source>
        <dbReference type="Pfam" id="PF24961"/>
    </source>
</evidence>
<dbReference type="InterPro" id="IPR002810">
    <property type="entry name" value="NfeD-like_C"/>
</dbReference>
<evidence type="ECO:0000256" key="2">
    <source>
        <dbReference type="ARBA" id="ARBA00022692"/>
    </source>
</evidence>
<accession>A0A147K7M2</accession>
<evidence type="ECO:0000313" key="9">
    <source>
        <dbReference type="EMBL" id="KUP06069.1"/>
    </source>
</evidence>
<evidence type="ECO:0000256" key="1">
    <source>
        <dbReference type="ARBA" id="ARBA00004141"/>
    </source>
</evidence>
<dbReference type="AlphaFoldDB" id="A0A147K7M2"/>
<evidence type="ECO:0000259" key="6">
    <source>
        <dbReference type="Pfam" id="PF01957"/>
    </source>
</evidence>
<dbReference type="PATRIC" id="fig|1150625.3.peg.2184"/>
<feature type="transmembrane region" description="Helical" evidence="5">
    <location>
        <begin position="270"/>
        <end position="303"/>
    </location>
</feature>
<dbReference type="SUPFAM" id="SSF52096">
    <property type="entry name" value="ClpP/crotonase"/>
    <property type="match status" value="1"/>
</dbReference>
<dbReference type="Gene3D" id="2.40.50.140">
    <property type="entry name" value="Nucleic acid-binding proteins"/>
    <property type="match status" value="1"/>
</dbReference>
<dbReference type="InterPro" id="IPR029045">
    <property type="entry name" value="ClpP/crotonase-like_dom_sf"/>
</dbReference>
<comment type="caution">
    <text evidence="9">The sequence shown here is derived from an EMBL/GenBank/DDBJ whole genome shotgun (WGS) entry which is preliminary data.</text>
</comment>
<gene>
    <name evidence="9" type="ORF">Q75_10245</name>
</gene>
<organism evidence="9 10">
    <name type="scientific">Bacillus coahuilensis p1.1.43</name>
    <dbReference type="NCBI Taxonomy" id="1150625"/>
    <lineage>
        <taxon>Bacteria</taxon>
        <taxon>Bacillati</taxon>
        <taxon>Bacillota</taxon>
        <taxon>Bacilli</taxon>
        <taxon>Bacillales</taxon>
        <taxon>Bacillaceae</taxon>
        <taxon>Bacillus</taxon>
    </lineage>
</organism>
<dbReference type="CDD" id="cd07021">
    <property type="entry name" value="Clp_protease_NfeD_like"/>
    <property type="match status" value="1"/>
</dbReference>
<dbReference type="OrthoDB" id="9806253at2"/>